<reference evidence="2" key="1">
    <citation type="submission" date="2023-03" db="EMBL/GenBank/DDBJ databases">
        <authorList>
            <person name="Steffen K."/>
            <person name="Cardenas P."/>
        </authorList>
    </citation>
    <scope>NUCLEOTIDE SEQUENCE</scope>
</reference>
<proteinExistence type="inferred from homology"/>
<dbReference type="InterPro" id="IPR005373">
    <property type="entry name" value="PHAF1"/>
</dbReference>
<dbReference type="AlphaFoldDB" id="A0AA35X4L5"/>
<sequence>MLELEVMPERALASSQWELVLGMPLSQVLEVLQLHSGAVQTALLTYSDQKPFEQDLSVDLNQDGVRLYFDPRSQRLKLIEVYDVTKVKMKYCNRFFCSSEITPTVDLINDCFGPTHPGEMDKGHNYYLLHFRGILFAFPLWTAQSGYPSPELGELLEADSYGSLVLSRLCLFSGNITDPAEARAPVMPLECFHGNGYSESVEVVRSEDGKIKGLQLKFIMDEPRSGGVGGEGRLKGLERRVMFGDTPQDVCSSLGAPSKVFFKAEDKMRIHSSGSHKLPTSKCSDYFFNYFTLGLDVLFDCATHRVRKMVMHNNVPGHYNFNIYNRCEFIVKFPPSQQLCRDSSSSEVVVTSSTKWSEIQDYLTEPSDKPVVLNRSSSTNSINPFGSTFCYGHQNIIFEVMRNQHIASITIYSLAT</sequence>
<evidence type="ECO:0000313" key="2">
    <source>
        <dbReference type="EMBL" id="CAI8043989.1"/>
    </source>
</evidence>
<dbReference type="GO" id="GO:0005802">
    <property type="term" value="C:trans-Golgi network"/>
    <property type="evidence" value="ECO:0007669"/>
    <property type="project" value="TreeGrafter"/>
</dbReference>
<name>A0AA35X4L5_GEOBA</name>
<dbReference type="Pfam" id="PF03676">
    <property type="entry name" value="PHAF1"/>
    <property type="match status" value="1"/>
</dbReference>
<protein>
    <submittedName>
        <fullName evidence="2">UPF0183 protein C16orf70 homolog</fullName>
    </submittedName>
</protein>
<gene>
    <name evidence="2" type="ORF">GBAR_LOCUS24417</name>
</gene>
<dbReference type="EMBL" id="CASHTH010003371">
    <property type="protein sequence ID" value="CAI8043989.1"/>
    <property type="molecule type" value="Genomic_DNA"/>
</dbReference>
<dbReference type="GO" id="GO:0043001">
    <property type="term" value="P:Golgi to plasma membrane protein transport"/>
    <property type="evidence" value="ECO:0007669"/>
    <property type="project" value="TreeGrafter"/>
</dbReference>
<evidence type="ECO:0000313" key="3">
    <source>
        <dbReference type="Proteomes" id="UP001174909"/>
    </source>
</evidence>
<comment type="caution">
    <text evidence="2">The sequence shown here is derived from an EMBL/GenBank/DDBJ whole genome shotgun (WGS) entry which is preliminary data.</text>
</comment>
<dbReference type="PANTHER" id="PTHR13465:SF2">
    <property type="entry name" value="PHAGOSOME ASSEMBLY FACTOR 1"/>
    <property type="match status" value="1"/>
</dbReference>
<evidence type="ECO:0000256" key="1">
    <source>
        <dbReference type="ARBA" id="ARBA00024339"/>
    </source>
</evidence>
<accession>A0AA35X4L5</accession>
<comment type="similarity">
    <text evidence="1">Belongs to the PHAF1 family.</text>
</comment>
<organism evidence="2 3">
    <name type="scientific">Geodia barretti</name>
    <name type="common">Barrett's horny sponge</name>
    <dbReference type="NCBI Taxonomy" id="519541"/>
    <lineage>
        <taxon>Eukaryota</taxon>
        <taxon>Metazoa</taxon>
        <taxon>Porifera</taxon>
        <taxon>Demospongiae</taxon>
        <taxon>Heteroscleromorpha</taxon>
        <taxon>Tetractinellida</taxon>
        <taxon>Astrophorina</taxon>
        <taxon>Geodiidae</taxon>
        <taxon>Geodia</taxon>
    </lineage>
</organism>
<dbReference type="PANTHER" id="PTHR13465">
    <property type="entry name" value="UPF0183 PROTEIN"/>
    <property type="match status" value="1"/>
</dbReference>
<dbReference type="Proteomes" id="UP001174909">
    <property type="component" value="Unassembled WGS sequence"/>
</dbReference>
<dbReference type="InterPro" id="IPR039156">
    <property type="entry name" value="PHAF1/BROMI"/>
</dbReference>
<keyword evidence="3" id="KW-1185">Reference proteome</keyword>